<dbReference type="NCBIfam" id="TIGR03905">
    <property type="entry name" value="TIGR03905_4_Cys"/>
    <property type="match status" value="1"/>
</dbReference>
<dbReference type="EC" id="1.17.4.1" evidence="2"/>
<protein>
    <recommendedName>
        <fullName evidence="2">ribonucleoside-diphosphate reductase</fullName>
        <ecNumber evidence="2">1.17.4.1</ecNumber>
    </recommendedName>
</protein>
<comment type="catalytic activity">
    <reaction evidence="5">
        <text>a 2'-deoxyribonucleoside 5'-diphosphate + [thioredoxin]-disulfide + H2O = a ribonucleoside 5'-diphosphate + [thioredoxin]-dithiol</text>
        <dbReference type="Rhea" id="RHEA:23252"/>
        <dbReference type="Rhea" id="RHEA-COMP:10698"/>
        <dbReference type="Rhea" id="RHEA-COMP:10700"/>
        <dbReference type="ChEBI" id="CHEBI:15377"/>
        <dbReference type="ChEBI" id="CHEBI:29950"/>
        <dbReference type="ChEBI" id="CHEBI:50058"/>
        <dbReference type="ChEBI" id="CHEBI:57930"/>
        <dbReference type="ChEBI" id="CHEBI:73316"/>
        <dbReference type="EC" id="1.17.4.1"/>
    </reaction>
</comment>
<dbReference type="GO" id="GO:0000166">
    <property type="term" value="F:nucleotide binding"/>
    <property type="evidence" value="ECO:0007669"/>
    <property type="project" value="UniProtKB-KW"/>
</dbReference>
<sequence>MKHTYKTKGTCCSSIELEIENDLIRTVAFKNGCHGNLQGISGLVTGMPVADVITKLEGIRCEARYTSCPDQLCKALHEMGY</sequence>
<dbReference type="InterPro" id="IPR023806">
    <property type="entry name" value="CHP03905"/>
</dbReference>
<evidence type="ECO:0000256" key="1">
    <source>
        <dbReference type="ARBA" id="ARBA00007405"/>
    </source>
</evidence>
<name>A0A5J4S4K4_9ZZZZ</name>
<dbReference type="GO" id="GO:0004748">
    <property type="term" value="F:ribonucleoside-diphosphate reductase activity, thioredoxin disulfide as acceptor"/>
    <property type="evidence" value="ECO:0007669"/>
    <property type="project" value="UniProtKB-EC"/>
</dbReference>
<evidence type="ECO:0000256" key="4">
    <source>
        <dbReference type="ARBA" id="ARBA00022741"/>
    </source>
</evidence>
<dbReference type="AlphaFoldDB" id="A0A5J4S4K4"/>
<proteinExistence type="inferred from homology"/>
<comment type="caution">
    <text evidence="7">The sequence shown here is derived from an EMBL/GenBank/DDBJ whole genome shotgun (WGS) entry which is preliminary data.</text>
</comment>
<keyword evidence="4" id="KW-0547">Nucleotide-binding</keyword>
<feature type="domain" description="TSCPD" evidence="6">
    <location>
        <begin position="4"/>
        <end position="78"/>
    </location>
</feature>
<reference evidence="7" key="1">
    <citation type="submission" date="2019-03" db="EMBL/GenBank/DDBJ databases">
        <title>Single cell metagenomics reveals metabolic interactions within the superorganism composed of flagellate Streblomastix strix and complex community of Bacteroidetes bacteria on its surface.</title>
        <authorList>
            <person name="Treitli S.C."/>
            <person name="Kolisko M."/>
            <person name="Husnik F."/>
            <person name="Keeling P."/>
            <person name="Hampl V."/>
        </authorList>
    </citation>
    <scope>NUCLEOTIDE SEQUENCE</scope>
    <source>
        <strain evidence="7">STM</strain>
    </source>
</reference>
<dbReference type="InterPro" id="IPR024434">
    <property type="entry name" value="TSCPD_dom"/>
</dbReference>
<evidence type="ECO:0000256" key="5">
    <source>
        <dbReference type="ARBA" id="ARBA00047754"/>
    </source>
</evidence>
<accession>A0A5J4S4K4</accession>
<evidence type="ECO:0000259" key="6">
    <source>
        <dbReference type="Pfam" id="PF12637"/>
    </source>
</evidence>
<comment type="similarity">
    <text evidence="1">Belongs to the ribonucleoside diphosphate reductase class-2 family.</text>
</comment>
<organism evidence="7">
    <name type="scientific">termite gut metagenome</name>
    <dbReference type="NCBI Taxonomy" id="433724"/>
    <lineage>
        <taxon>unclassified sequences</taxon>
        <taxon>metagenomes</taxon>
        <taxon>organismal metagenomes</taxon>
    </lineage>
</organism>
<dbReference type="Pfam" id="PF12637">
    <property type="entry name" value="TSCPD"/>
    <property type="match status" value="1"/>
</dbReference>
<evidence type="ECO:0000256" key="2">
    <source>
        <dbReference type="ARBA" id="ARBA00012274"/>
    </source>
</evidence>
<evidence type="ECO:0000313" key="7">
    <source>
        <dbReference type="EMBL" id="KAA6340708.1"/>
    </source>
</evidence>
<keyword evidence="3" id="KW-0237">DNA synthesis</keyword>
<gene>
    <name evidence="7" type="ORF">EZS27_011450</name>
</gene>
<dbReference type="GO" id="GO:0071897">
    <property type="term" value="P:DNA biosynthetic process"/>
    <property type="evidence" value="ECO:0007669"/>
    <property type="project" value="UniProtKB-KW"/>
</dbReference>
<dbReference type="EMBL" id="SNRY01000440">
    <property type="protein sequence ID" value="KAA6340708.1"/>
    <property type="molecule type" value="Genomic_DNA"/>
</dbReference>
<evidence type="ECO:0000256" key="3">
    <source>
        <dbReference type="ARBA" id="ARBA00022634"/>
    </source>
</evidence>